<protein>
    <recommendedName>
        <fullName evidence="1">Antitoxin SocA-like Panacea domain-containing protein</fullName>
    </recommendedName>
</protein>
<sequence>MIKKYSYKDITSWFLSKESMTPKKLQKLTYYAEAWSYALFGNGILKDTSFQAWIHRPVSLELFEDYKDYGWNKIPQKTFNDEIFDEDVLNLLGSVWHTYGDRGGFELECLSHSEEPWIKARNSLPEFERSTKLIDTEDMKRFYKSIYIGD</sequence>
<proteinExistence type="predicted"/>
<organism evidence="2">
    <name type="scientific">Mycoplasma feriruminatoris</name>
    <dbReference type="NCBI Taxonomy" id="1179777"/>
    <lineage>
        <taxon>Bacteria</taxon>
        <taxon>Bacillati</taxon>
        <taxon>Mycoplasmatota</taxon>
        <taxon>Mollicutes</taxon>
        <taxon>Mycoplasmataceae</taxon>
        <taxon>Mycoplasma</taxon>
    </lineage>
</organism>
<dbReference type="EMBL" id="LR739236">
    <property type="protein sequence ID" value="VZS00156.1"/>
    <property type="molecule type" value="Genomic_DNA"/>
</dbReference>
<gene>
    <name evidence="2" type="ORF">MF5583_00462</name>
</gene>
<reference evidence="2" key="1">
    <citation type="submission" date="2019-11" db="EMBL/GenBank/DDBJ databases">
        <authorList>
            <person name="Falquet L."/>
            <person name="Falquet L."/>
        </authorList>
    </citation>
    <scope>NUCLEOTIDE SEQUENCE</scope>
    <source>
        <strain evidence="2">14/OD_0535</strain>
    </source>
</reference>
<evidence type="ECO:0000313" key="2">
    <source>
        <dbReference type="EMBL" id="VZS00156.1"/>
    </source>
</evidence>
<dbReference type="InterPro" id="IPR025272">
    <property type="entry name" value="SocA_Panacea"/>
</dbReference>
<dbReference type="AlphaFoldDB" id="A0A654IMT9"/>
<name>A0A654IMT9_9MOLU</name>
<dbReference type="Pfam" id="PF13274">
    <property type="entry name" value="SocA_Panacea"/>
    <property type="match status" value="1"/>
</dbReference>
<dbReference type="RefSeq" id="WP_347938508.1">
    <property type="nucleotide sequence ID" value="NZ_CP142077.1"/>
</dbReference>
<feature type="domain" description="Antitoxin SocA-like Panacea" evidence="1">
    <location>
        <begin position="25"/>
        <end position="117"/>
    </location>
</feature>
<accession>A0A654IMT9</accession>
<evidence type="ECO:0000259" key="1">
    <source>
        <dbReference type="Pfam" id="PF13274"/>
    </source>
</evidence>